<dbReference type="PRINTS" id="PR00992">
    <property type="entry name" value="ALARACEMASE"/>
</dbReference>
<feature type="modified residue" description="N6-(pyridoxal phosphate)lysine" evidence="4 5">
    <location>
        <position position="45"/>
    </location>
</feature>
<dbReference type="SMART" id="SM01005">
    <property type="entry name" value="Ala_racemase_C"/>
    <property type="match status" value="1"/>
</dbReference>
<dbReference type="Pfam" id="PF00842">
    <property type="entry name" value="Ala_racemase_C"/>
    <property type="match status" value="1"/>
</dbReference>
<evidence type="ECO:0000256" key="1">
    <source>
        <dbReference type="ARBA" id="ARBA00001933"/>
    </source>
</evidence>
<keyword evidence="2 4" id="KW-0663">Pyridoxal phosphate</keyword>
<dbReference type="InterPro" id="IPR020622">
    <property type="entry name" value="Ala_racemase_pyridoxalP-BS"/>
</dbReference>
<comment type="catalytic activity">
    <reaction evidence="4">
        <text>L-alanine = D-alanine</text>
        <dbReference type="Rhea" id="RHEA:20249"/>
        <dbReference type="ChEBI" id="CHEBI:57416"/>
        <dbReference type="ChEBI" id="CHEBI:57972"/>
        <dbReference type="EC" id="5.1.1.1"/>
    </reaction>
</comment>
<dbReference type="Pfam" id="PF01168">
    <property type="entry name" value="Ala_racemase_N"/>
    <property type="match status" value="1"/>
</dbReference>
<gene>
    <name evidence="8" type="primary">alr</name>
    <name evidence="8" type="ORF">H9804_04520</name>
</gene>
<dbReference type="Proteomes" id="UP000824176">
    <property type="component" value="Unassembled WGS sequence"/>
</dbReference>
<feature type="active site" description="Proton acceptor; specific for D-alanine" evidence="4">
    <location>
        <position position="45"/>
    </location>
</feature>
<dbReference type="InterPro" id="IPR001608">
    <property type="entry name" value="Ala_racemase_N"/>
</dbReference>
<evidence type="ECO:0000256" key="5">
    <source>
        <dbReference type="PIRSR" id="PIRSR600821-50"/>
    </source>
</evidence>
<reference evidence="8" key="1">
    <citation type="journal article" date="2021" name="PeerJ">
        <title>Extensive microbial diversity within the chicken gut microbiome revealed by metagenomics and culture.</title>
        <authorList>
            <person name="Gilroy R."/>
            <person name="Ravi A."/>
            <person name="Getino M."/>
            <person name="Pursley I."/>
            <person name="Horton D.L."/>
            <person name="Alikhan N.F."/>
            <person name="Baker D."/>
            <person name="Gharbi K."/>
            <person name="Hall N."/>
            <person name="Watson M."/>
            <person name="Adriaenssens E.M."/>
            <person name="Foster-Nyarko E."/>
            <person name="Jarju S."/>
            <person name="Secka A."/>
            <person name="Antonio M."/>
            <person name="Oren A."/>
            <person name="Chaudhuri R.R."/>
            <person name="La Ragione R."/>
            <person name="Hildebrand F."/>
            <person name="Pallen M.J."/>
        </authorList>
    </citation>
    <scope>NUCLEOTIDE SEQUENCE</scope>
    <source>
        <strain evidence="8">ChiW4-1371</strain>
    </source>
</reference>
<evidence type="ECO:0000259" key="7">
    <source>
        <dbReference type="SMART" id="SM01005"/>
    </source>
</evidence>
<dbReference type="PANTHER" id="PTHR30511:SF0">
    <property type="entry name" value="ALANINE RACEMASE, CATABOLIC-RELATED"/>
    <property type="match status" value="1"/>
</dbReference>
<feature type="binding site" evidence="4 6">
    <location>
        <position position="313"/>
    </location>
    <ligand>
        <name>substrate</name>
    </ligand>
</feature>
<dbReference type="GO" id="GO:0005829">
    <property type="term" value="C:cytosol"/>
    <property type="evidence" value="ECO:0007669"/>
    <property type="project" value="TreeGrafter"/>
</dbReference>
<name>A0A9D2GSI8_9BACT</name>
<feature type="active site" description="Proton acceptor; specific for L-alanine" evidence="4">
    <location>
        <position position="265"/>
    </location>
</feature>
<feature type="domain" description="Alanine racemase C-terminal" evidence="7">
    <location>
        <begin position="244"/>
        <end position="368"/>
    </location>
</feature>
<evidence type="ECO:0000256" key="6">
    <source>
        <dbReference type="PIRSR" id="PIRSR600821-52"/>
    </source>
</evidence>
<reference evidence="8" key="2">
    <citation type="submission" date="2021-04" db="EMBL/GenBank/DDBJ databases">
        <authorList>
            <person name="Gilroy R."/>
        </authorList>
    </citation>
    <scope>NUCLEOTIDE SEQUENCE</scope>
    <source>
        <strain evidence="8">ChiW4-1371</strain>
    </source>
</reference>
<evidence type="ECO:0000313" key="9">
    <source>
        <dbReference type="Proteomes" id="UP000824176"/>
    </source>
</evidence>
<dbReference type="PANTHER" id="PTHR30511">
    <property type="entry name" value="ALANINE RACEMASE"/>
    <property type="match status" value="1"/>
</dbReference>
<comment type="cofactor">
    <cofactor evidence="1 4 5">
        <name>pyridoxal 5'-phosphate</name>
        <dbReference type="ChEBI" id="CHEBI:597326"/>
    </cofactor>
</comment>
<dbReference type="InterPro" id="IPR009006">
    <property type="entry name" value="Ala_racemase/Decarboxylase_C"/>
</dbReference>
<dbReference type="CDD" id="cd00430">
    <property type="entry name" value="PLPDE_III_AR"/>
    <property type="match status" value="1"/>
</dbReference>
<dbReference type="GO" id="GO:0030632">
    <property type="term" value="P:D-alanine biosynthetic process"/>
    <property type="evidence" value="ECO:0007669"/>
    <property type="project" value="UniProtKB-UniRule"/>
</dbReference>
<dbReference type="EC" id="5.1.1.1" evidence="4"/>
<organism evidence="8 9">
    <name type="scientific">Candidatus Mucispirillum faecigallinarum</name>
    <dbReference type="NCBI Taxonomy" id="2838699"/>
    <lineage>
        <taxon>Bacteria</taxon>
        <taxon>Pseudomonadati</taxon>
        <taxon>Deferribacterota</taxon>
        <taxon>Deferribacteres</taxon>
        <taxon>Deferribacterales</taxon>
        <taxon>Mucispirillaceae</taxon>
        <taxon>Mucispirillum</taxon>
    </lineage>
</organism>
<dbReference type="GO" id="GO:0008784">
    <property type="term" value="F:alanine racemase activity"/>
    <property type="evidence" value="ECO:0007669"/>
    <property type="project" value="UniProtKB-UniRule"/>
</dbReference>
<dbReference type="Gene3D" id="2.40.37.10">
    <property type="entry name" value="Lyase, Ornithine Decarboxylase, Chain A, domain 1"/>
    <property type="match status" value="1"/>
</dbReference>
<evidence type="ECO:0000256" key="3">
    <source>
        <dbReference type="ARBA" id="ARBA00023235"/>
    </source>
</evidence>
<dbReference type="InterPro" id="IPR000821">
    <property type="entry name" value="Ala_racemase"/>
</dbReference>
<sequence>MKINSLDNMNIIPRPTYAVIDMERFGNNIDIARNLSKSDIIAVVKADAYGHGAKVLAKYAYEEKNIKNFAVATMIEGIELRKVLSSKDTNIVVLGYVSDSFVKEALQSSLTLPVFDYRYADIISRAAKELGIEAHVALEIDTGMSRLGFSYELKLSDLLNKYKNLHVDFAISHLATSDCDNSYAHIQTERFDKFLEINKDYTFATSFLNSSGIANFENRWTYTRPGLFLYGYESTNVLKDLQPVMSLWSEIAHVKLLKKGESVGYGRTFFAPKDMLIGVIPIGYADGYRRSFSNRGYVLAGDKKCSVIGNVCMDMTMIDVTEIGENCIGQKVQIMGDNITAATLGQWADTIDYEILCGISDRVPRVYKYKEGHFEIF</sequence>
<dbReference type="EMBL" id="DXAQ01000071">
    <property type="protein sequence ID" value="HIZ89187.1"/>
    <property type="molecule type" value="Genomic_DNA"/>
</dbReference>
<proteinExistence type="inferred from homology"/>
<evidence type="ECO:0000256" key="4">
    <source>
        <dbReference type="HAMAP-Rule" id="MF_01201"/>
    </source>
</evidence>
<dbReference type="GO" id="GO:0030170">
    <property type="term" value="F:pyridoxal phosphate binding"/>
    <property type="evidence" value="ECO:0007669"/>
    <property type="project" value="UniProtKB-UniRule"/>
</dbReference>
<dbReference type="PROSITE" id="PS00395">
    <property type="entry name" value="ALANINE_RACEMASE"/>
    <property type="match status" value="1"/>
</dbReference>
<protein>
    <recommendedName>
        <fullName evidence="4">Alanine racemase</fullName>
        <ecNumber evidence="4">5.1.1.1</ecNumber>
    </recommendedName>
</protein>
<comment type="pathway">
    <text evidence="4">Amino-acid biosynthesis; D-alanine biosynthesis; D-alanine from L-alanine: step 1/1.</text>
</comment>
<dbReference type="NCBIfam" id="TIGR00492">
    <property type="entry name" value="alr"/>
    <property type="match status" value="1"/>
</dbReference>
<dbReference type="SUPFAM" id="SSF50621">
    <property type="entry name" value="Alanine racemase C-terminal domain-like"/>
    <property type="match status" value="1"/>
</dbReference>
<dbReference type="Gene3D" id="3.20.20.10">
    <property type="entry name" value="Alanine racemase"/>
    <property type="match status" value="1"/>
</dbReference>
<keyword evidence="3 4" id="KW-0413">Isomerase</keyword>
<dbReference type="HAMAP" id="MF_01201">
    <property type="entry name" value="Ala_racemase"/>
    <property type="match status" value="1"/>
</dbReference>
<dbReference type="InterPro" id="IPR011079">
    <property type="entry name" value="Ala_racemase_C"/>
</dbReference>
<accession>A0A9D2GSI8</accession>
<feature type="binding site" evidence="4 6">
    <location>
        <position position="146"/>
    </location>
    <ligand>
        <name>substrate</name>
    </ligand>
</feature>
<comment type="similarity">
    <text evidence="4">Belongs to the alanine racemase family.</text>
</comment>
<evidence type="ECO:0000256" key="2">
    <source>
        <dbReference type="ARBA" id="ARBA00022898"/>
    </source>
</evidence>
<evidence type="ECO:0000313" key="8">
    <source>
        <dbReference type="EMBL" id="HIZ89187.1"/>
    </source>
</evidence>
<dbReference type="AlphaFoldDB" id="A0A9D2GSI8"/>
<comment type="function">
    <text evidence="4">Catalyzes the interconversion of L-alanine and D-alanine. May also act on other amino acids.</text>
</comment>
<dbReference type="InterPro" id="IPR029066">
    <property type="entry name" value="PLP-binding_barrel"/>
</dbReference>
<dbReference type="SUPFAM" id="SSF51419">
    <property type="entry name" value="PLP-binding barrel"/>
    <property type="match status" value="1"/>
</dbReference>
<comment type="caution">
    <text evidence="8">The sequence shown here is derived from an EMBL/GenBank/DDBJ whole genome shotgun (WGS) entry which is preliminary data.</text>
</comment>